<dbReference type="Pfam" id="PF07661">
    <property type="entry name" value="MORN_2"/>
    <property type="match status" value="2"/>
</dbReference>
<dbReference type="RefSeq" id="XP_002107910.1">
    <property type="nucleotide sequence ID" value="XM_002107874.1"/>
</dbReference>
<protein>
    <submittedName>
        <fullName evidence="1">Uncharacterized protein</fullName>
    </submittedName>
</protein>
<dbReference type="AlphaFoldDB" id="B3RL63"/>
<name>B3RL63_TRIAD</name>
<keyword evidence="2" id="KW-1185">Reference proteome</keyword>
<dbReference type="GeneID" id="6749909"/>
<dbReference type="PANTHER" id="PTHR33706">
    <property type="entry name" value="MORN VARIANT REPEAT PROTEIN"/>
    <property type="match status" value="1"/>
</dbReference>
<dbReference type="Gene3D" id="3.90.930.1">
    <property type="match status" value="1"/>
</dbReference>
<proteinExistence type="predicted"/>
<dbReference type="HOGENOM" id="CLU_598986_0_0_1"/>
<dbReference type="KEGG" id="tad:TRIADDRAFT_51892"/>
<dbReference type="InterPro" id="IPR011652">
    <property type="entry name" value="MORN_2"/>
</dbReference>
<dbReference type="PANTHER" id="PTHR33706:SF1">
    <property type="entry name" value="TPR REPEAT PROTEIN"/>
    <property type="match status" value="1"/>
</dbReference>
<evidence type="ECO:0000313" key="2">
    <source>
        <dbReference type="Proteomes" id="UP000009022"/>
    </source>
</evidence>
<dbReference type="Proteomes" id="UP000009022">
    <property type="component" value="Unassembled WGS sequence"/>
</dbReference>
<accession>B3RL63</accession>
<dbReference type="InParanoid" id="B3RL63"/>
<gene>
    <name evidence="1" type="ORF">TRIADDRAFT_51892</name>
</gene>
<dbReference type="Gene3D" id="2.20.110.10">
    <property type="entry name" value="Histone H3 K4-specific methyltransferase SET7/9 N-terminal domain"/>
    <property type="match status" value="3"/>
</dbReference>
<dbReference type="CTD" id="6749909"/>
<dbReference type="PhylomeDB" id="B3RL63"/>
<reference evidence="1 2" key="1">
    <citation type="journal article" date="2008" name="Nature">
        <title>The Trichoplax genome and the nature of placozoans.</title>
        <authorList>
            <person name="Srivastava M."/>
            <person name="Begovic E."/>
            <person name="Chapman J."/>
            <person name="Putnam N.H."/>
            <person name="Hellsten U."/>
            <person name="Kawashima T."/>
            <person name="Kuo A."/>
            <person name="Mitros T."/>
            <person name="Salamov A."/>
            <person name="Carpenter M.L."/>
            <person name="Signorovitch A.Y."/>
            <person name="Moreno M.A."/>
            <person name="Kamm K."/>
            <person name="Grimwood J."/>
            <person name="Schmutz J."/>
            <person name="Shapiro H."/>
            <person name="Grigoriev I.V."/>
            <person name="Buss L.W."/>
            <person name="Schierwater B."/>
            <person name="Dellaporta S.L."/>
            <person name="Rokhsar D.S."/>
        </authorList>
    </citation>
    <scope>NUCLEOTIDE SEQUENCE [LARGE SCALE GENOMIC DNA]</scope>
    <source>
        <strain evidence="1 2">Grell-BS-1999</strain>
    </source>
</reference>
<sequence length="457" mass="52866">MLYVNGKLHSEKNLPGIIHFDENHTITEVQEYNQGVLHGDHIQYHPNERQSYQVRYVNGKKEGMEKCFNSSEGEYVDGKMVGKHWKKHENGTMAFLATYDKKGLLKEPIREFDENGQKIAEYSRNPEGQFHGKFQSWFSDEKLLTDGYYVNGELEGEYVQHFPSGQGSFFLKAFLTKIDLLEHILPTMILDKSWRSFTSWMESRKESMTSTTKMVKIKLSETFKNDLIEGEALGYFEDGSEAFIRNAKEGKPVGVQKEFYPPCKGIKGTLSSLYFHNDKGELHGEQKSYYPNGIVQTSIGYENGQLHGLKGLWDQESNLLEEYKYIKGKLEGRHFEKDQEGPEIVYHYKNNKREGPHYIHYPLDVTEGEKVKAIEGTYLNNKIRGKVTEYDPSGAKISITAYKNGKKDGDSELFHRNGRIAIRLTFKDDLREGSSYQYYASGQLYREVEFVKDQKEE</sequence>
<evidence type="ECO:0000313" key="1">
    <source>
        <dbReference type="EMBL" id="EDV28708.1"/>
    </source>
</evidence>
<dbReference type="EMBL" id="DS985241">
    <property type="protein sequence ID" value="EDV28708.1"/>
    <property type="molecule type" value="Genomic_DNA"/>
</dbReference>
<organism evidence="1 2">
    <name type="scientific">Trichoplax adhaerens</name>
    <name type="common">Trichoplax reptans</name>
    <dbReference type="NCBI Taxonomy" id="10228"/>
    <lineage>
        <taxon>Eukaryota</taxon>
        <taxon>Metazoa</taxon>
        <taxon>Placozoa</taxon>
        <taxon>Uniplacotomia</taxon>
        <taxon>Trichoplacea</taxon>
        <taxon>Trichoplacidae</taxon>
        <taxon>Trichoplax</taxon>
    </lineage>
</organism>
<dbReference type="SUPFAM" id="SSF82185">
    <property type="entry name" value="Histone H3 K4-specific methyltransferase SET7/9 N-terminal domain"/>
    <property type="match status" value="3"/>
</dbReference>